<dbReference type="OrthoDB" id="63267at2759"/>
<dbReference type="PANTHER" id="PTHR24351">
    <property type="entry name" value="RIBOSOMAL PROTEIN S6 KINASE"/>
    <property type="match status" value="1"/>
</dbReference>
<dbReference type="InterPro" id="IPR008271">
    <property type="entry name" value="Ser/Thr_kinase_AS"/>
</dbReference>
<dbReference type="Pfam" id="PF00433">
    <property type="entry name" value="Pkinase_C"/>
    <property type="match status" value="1"/>
</dbReference>
<feature type="binding site" evidence="11">
    <location>
        <position position="212"/>
    </location>
    <ligand>
        <name>ATP</name>
        <dbReference type="ChEBI" id="CHEBI:30616"/>
    </ligand>
</feature>
<evidence type="ECO:0000259" key="14">
    <source>
        <dbReference type="PROSITE" id="PS51285"/>
    </source>
</evidence>
<keyword evidence="7" id="KW-0418">Kinase</keyword>
<reference evidence="15 16" key="1">
    <citation type="journal article" date="2018" name="Genome Biol. Evol.">
        <title>Multiple Roots of Fruiting Body Formation in Amoebozoa.</title>
        <authorList>
            <person name="Hillmann F."/>
            <person name="Forbes G."/>
            <person name="Novohradska S."/>
            <person name="Ferling I."/>
            <person name="Riege K."/>
            <person name="Groth M."/>
            <person name="Westermann M."/>
            <person name="Marz M."/>
            <person name="Spaller T."/>
            <person name="Winckler T."/>
            <person name="Schaap P."/>
            <person name="Glockner G."/>
        </authorList>
    </citation>
    <scope>NUCLEOTIDE SEQUENCE [LARGE SCALE GENOMIC DNA]</scope>
    <source>
        <strain evidence="15 16">Jena</strain>
    </source>
</reference>
<evidence type="ECO:0000313" key="16">
    <source>
        <dbReference type="Proteomes" id="UP000241769"/>
    </source>
</evidence>
<dbReference type="GO" id="GO:0106310">
    <property type="term" value="F:protein serine kinase activity"/>
    <property type="evidence" value="ECO:0007669"/>
    <property type="project" value="RHEA"/>
</dbReference>
<dbReference type="GO" id="GO:0004674">
    <property type="term" value="F:protein serine/threonine kinase activity"/>
    <property type="evidence" value="ECO:0007669"/>
    <property type="project" value="UniProtKB-KW"/>
</dbReference>
<dbReference type="PROSITE" id="PS00108">
    <property type="entry name" value="PROTEIN_KINASE_ST"/>
    <property type="match status" value="1"/>
</dbReference>
<dbReference type="InParanoid" id="A0A2P6P0C1"/>
<dbReference type="Gene3D" id="3.30.200.20">
    <property type="entry name" value="Phosphorylase Kinase, domain 1"/>
    <property type="match status" value="1"/>
</dbReference>
<dbReference type="InterPro" id="IPR000008">
    <property type="entry name" value="C2_dom"/>
</dbReference>
<dbReference type="STRING" id="1890364.A0A2P6P0C1"/>
<feature type="domain" description="C2" evidence="12">
    <location>
        <begin position="1"/>
        <end position="138"/>
    </location>
</feature>
<feature type="domain" description="Protein kinase" evidence="13">
    <location>
        <begin position="183"/>
        <end position="440"/>
    </location>
</feature>
<evidence type="ECO:0000256" key="7">
    <source>
        <dbReference type="ARBA" id="ARBA00022777"/>
    </source>
</evidence>
<evidence type="ECO:0000259" key="13">
    <source>
        <dbReference type="PROSITE" id="PS50011"/>
    </source>
</evidence>
<dbReference type="InterPro" id="IPR011009">
    <property type="entry name" value="Kinase-like_dom_sf"/>
</dbReference>
<keyword evidence="4" id="KW-0597">Phosphoprotein</keyword>
<dbReference type="Gene3D" id="1.10.510.10">
    <property type="entry name" value="Transferase(Phosphotransferase) domain 1"/>
    <property type="match status" value="1"/>
</dbReference>
<gene>
    <name evidence="15" type="ORF">PROFUN_00893</name>
</gene>
<dbReference type="Pfam" id="PF00069">
    <property type="entry name" value="Pkinase"/>
    <property type="match status" value="1"/>
</dbReference>
<comment type="catalytic activity">
    <reaction evidence="10">
        <text>L-seryl-[protein] + ATP = O-phospho-L-seryl-[protein] + ADP + H(+)</text>
        <dbReference type="Rhea" id="RHEA:17989"/>
        <dbReference type="Rhea" id="RHEA-COMP:9863"/>
        <dbReference type="Rhea" id="RHEA-COMP:11604"/>
        <dbReference type="ChEBI" id="CHEBI:15378"/>
        <dbReference type="ChEBI" id="CHEBI:29999"/>
        <dbReference type="ChEBI" id="CHEBI:30616"/>
        <dbReference type="ChEBI" id="CHEBI:83421"/>
        <dbReference type="ChEBI" id="CHEBI:456216"/>
        <dbReference type="EC" id="2.7.11.1"/>
    </reaction>
</comment>
<dbReference type="InterPro" id="IPR017441">
    <property type="entry name" value="Protein_kinase_ATP_BS"/>
</dbReference>
<dbReference type="PROSITE" id="PS00107">
    <property type="entry name" value="PROTEIN_KINASE_ATP"/>
    <property type="match status" value="1"/>
</dbReference>
<evidence type="ECO:0000256" key="1">
    <source>
        <dbReference type="ARBA" id="ARBA00009903"/>
    </source>
</evidence>
<comment type="similarity">
    <text evidence="1">Belongs to the protein kinase superfamily. AGC Ser/Thr protein kinase family.</text>
</comment>
<accession>A0A2P6P0C1</accession>
<sequence length="560" mass="64346">MGDAEQGQLFISLRECKNIPPEKSERQEAQPDDNAELILYEGGEAFAVLQLENQQIQTRSVKKSKENDQQYEAWDEGYTFDVTNTELQLYVTLYAVSYTEDSKTIQDLSNDQSALKKLGYLLIPISSVIHQKPIDQWFKLRYPEMDPELTSPQLSLSSHRPSPEVHLKIQYTSTSKKVGLKDFQLLKTVGRGAFGKVMMVKKKDSNRLYAMKVMSKEYIVSTGVVAHILSEKNVLRRLNNPFVVSLKYSFQTEDKLYMIMDYVCGGELFFHLCESKRFTEDRAKFYAAEILLALEYVHGLKIVYRDLKPENLLLDMNGHVCLTDFGMCKEDLGVGNTTHTFCGSPEYLAPEILLGKGYDFAVDWWAYGTLVYEMLCGMPPFYSENNREMNQRIVFEKLTFPPYFSPEARTLISGLLERDPVKRMGANKDGVKGLKSHPFFKNIDWDKLVKKMVQPPFRPNLKSEMDVRFFDPDSTNEKAAYSFSESNLTSQQQQAFEGFSYVAPAVEDMMEERRNRGQTNEFLRSSLTIRTPSEVQKKNTLLQEQMAKLALNKDSKYSTS</sequence>
<dbReference type="EC" id="2.7.11.1" evidence="2"/>
<evidence type="ECO:0000256" key="8">
    <source>
        <dbReference type="ARBA" id="ARBA00022840"/>
    </source>
</evidence>
<dbReference type="GO" id="GO:0005524">
    <property type="term" value="F:ATP binding"/>
    <property type="evidence" value="ECO:0007669"/>
    <property type="project" value="UniProtKB-UniRule"/>
</dbReference>
<dbReference type="Proteomes" id="UP000241769">
    <property type="component" value="Unassembled WGS sequence"/>
</dbReference>
<dbReference type="PROSITE" id="PS50004">
    <property type="entry name" value="C2"/>
    <property type="match status" value="1"/>
</dbReference>
<evidence type="ECO:0000256" key="3">
    <source>
        <dbReference type="ARBA" id="ARBA00022527"/>
    </source>
</evidence>
<dbReference type="SUPFAM" id="SSF56112">
    <property type="entry name" value="Protein kinase-like (PK-like)"/>
    <property type="match status" value="1"/>
</dbReference>
<feature type="domain" description="AGC-kinase C-terminal" evidence="14">
    <location>
        <begin position="441"/>
        <end position="511"/>
    </location>
</feature>
<protein>
    <recommendedName>
        <fullName evidence="2">non-specific serine/threonine protein kinase</fullName>
        <ecNumber evidence="2">2.7.11.1</ecNumber>
    </recommendedName>
</protein>
<evidence type="ECO:0000256" key="9">
    <source>
        <dbReference type="ARBA" id="ARBA00047899"/>
    </source>
</evidence>
<keyword evidence="3" id="KW-0723">Serine/threonine-protein kinase</keyword>
<comment type="caution">
    <text evidence="15">The sequence shown here is derived from an EMBL/GenBank/DDBJ whole genome shotgun (WGS) entry which is preliminary data.</text>
</comment>
<dbReference type="FunFam" id="3.30.200.20:FF:000524">
    <property type="entry name" value="Non-specific serine/threonine protein kinase"/>
    <property type="match status" value="1"/>
</dbReference>
<dbReference type="Gene3D" id="2.60.40.150">
    <property type="entry name" value="C2 domain"/>
    <property type="match status" value="1"/>
</dbReference>
<dbReference type="AlphaFoldDB" id="A0A2P6P0C1"/>
<keyword evidence="8 11" id="KW-0067">ATP-binding</keyword>
<evidence type="ECO:0000256" key="5">
    <source>
        <dbReference type="ARBA" id="ARBA00022679"/>
    </source>
</evidence>
<evidence type="ECO:0000256" key="2">
    <source>
        <dbReference type="ARBA" id="ARBA00012513"/>
    </source>
</evidence>
<organism evidence="15 16">
    <name type="scientific">Planoprotostelium fungivorum</name>
    <dbReference type="NCBI Taxonomy" id="1890364"/>
    <lineage>
        <taxon>Eukaryota</taxon>
        <taxon>Amoebozoa</taxon>
        <taxon>Evosea</taxon>
        <taxon>Variosea</taxon>
        <taxon>Cavosteliida</taxon>
        <taxon>Cavosteliaceae</taxon>
        <taxon>Planoprotostelium</taxon>
    </lineage>
</organism>
<keyword evidence="16" id="KW-1185">Reference proteome</keyword>
<dbReference type="PROSITE" id="PS51285">
    <property type="entry name" value="AGC_KINASE_CTER"/>
    <property type="match status" value="1"/>
</dbReference>
<keyword evidence="5" id="KW-0808">Transferase</keyword>
<dbReference type="EMBL" id="MDYQ01000002">
    <property type="protein sequence ID" value="PRP89629.1"/>
    <property type="molecule type" value="Genomic_DNA"/>
</dbReference>
<dbReference type="SMART" id="SM00220">
    <property type="entry name" value="S_TKc"/>
    <property type="match status" value="1"/>
</dbReference>
<dbReference type="FunFam" id="1.10.510.10:FF:000008">
    <property type="entry name" value="Non-specific serine/threonine protein kinase"/>
    <property type="match status" value="1"/>
</dbReference>
<evidence type="ECO:0000256" key="11">
    <source>
        <dbReference type="PROSITE-ProRule" id="PRU10141"/>
    </source>
</evidence>
<dbReference type="SUPFAM" id="SSF49562">
    <property type="entry name" value="C2 domain (Calcium/lipid-binding domain, CaLB)"/>
    <property type="match status" value="1"/>
</dbReference>
<dbReference type="InterPro" id="IPR017892">
    <property type="entry name" value="Pkinase_C"/>
</dbReference>
<dbReference type="InterPro" id="IPR000719">
    <property type="entry name" value="Prot_kinase_dom"/>
</dbReference>
<comment type="catalytic activity">
    <reaction evidence="9">
        <text>L-threonyl-[protein] + ATP = O-phospho-L-threonyl-[protein] + ADP + H(+)</text>
        <dbReference type="Rhea" id="RHEA:46608"/>
        <dbReference type="Rhea" id="RHEA-COMP:11060"/>
        <dbReference type="Rhea" id="RHEA-COMP:11605"/>
        <dbReference type="ChEBI" id="CHEBI:15378"/>
        <dbReference type="ChEBI" id="CHEBI:30013"/>
        <dbReference type="ChEBI" id="CHEBI:30616"/>
        <dbReference type="ChEBI" id="CHEBI:61977"/>
        <dbReference type="ChEBI" id="CHEBI:456216"/>
        <dbReference type="EC" id="2.7.11.1"/>
    </reaction>
</comment>
<name>A0A2P6P0C1_9EUKA</name>
<dbReference type="InterPro" id="IPR000961">
    <property type="entry name" value="AGC-kinase_C"/>
</dbReference>
<evidence type="ECO:0000313" key="15">
    <source>
        <dbReference type="EMBL" id="PRP89629.1"/>
    </source>
</evidence>
<evidence type="ECO:0000256" key="10">
    <source>
        <dbReference type="ARBA" id="ARBA00048679"/>
    </source>
</evidence>
<dbReference type="SMART" id="SM00133">
    <property type="entry name" value="S_TK_X"/>
    <property type="match status" value="1"/>
</dbReference>
<dbReference type="InterPro" id="IPR035892">
    <property type="entry name" value="C2_domain_sf"/>
</dbReference>
<evidence type="ECO:0000256" key="4">
    <source>
        <dbReference type="ARBA" id="ARBA00022553"/>
    </source>
</evidence>
<dbReference type="PROSITE" id="PS50011">
    <property type="entry name" value="PROTEIN_KINASE_DOM"/>
    <property type="match status" value="1"/>
</dbReference>
<keyword evidence="6 11" id="KW-0547">Nucleotide-binding</keyword>
<evidence type="ECO:0000259" key="12">
    <source>
        <dbReference type="PROSITE" id="PS50004"/>
    </source>
</evidence>
<proteinExistence type="inferred from homology"/>
<evidence type="ECO:0000256" key="6">
    <source>
        <dbReference type="ARBA" id="ARBA00022741"/>
    </source>
</evidence>